<organism evidence="1 2">
    <name type="scientific">Fusarium keratoplasticum</name>
    <dbReference type="NCBI Taxonomy" id="1328300"/>
    <lineage>
        <taxon>Eukaryota</taxon>
        <taxon>Fungi</taxon>
        <taxon>Dikarya</taxon>
        <taxon>Ascomycota</taxon>
        <taxon>Pezizomycotina</taxon>
        <taxon>Sordariomycetes</taxon>
        <taxon>Hypocreomycetidae</taxon>
        <taxon>Hypocreales</taxon>
        <taxon>Nectriaceae</taxon>
        <taxon>Fusarium</taxon>
        <taxon>Fusarium solani species complex</taxon>
    </lineage>
</organism>
<name>A0ACC0RH96_9HYPO</name>
<sequence>MSRLLTLAAGLALAAAQLSSTSLENHVDALTLGSSFNPVQEAYWTGFPHHRRTPFAVSPDGKTAYLAYLDASGTGVHVQGVDPKTFAAVGTPVTIKAGEEAGGLVAHNDGFAILTNEVVSGESKDPLPVLYKYTNGKQTFRTLLGGSGLGGDSLASPDINGDLVFSEKAGYYAAYIVVTSYSGSASGHFGDAIRYITTDGKIEEIAGASSSWGCSHNTGIAFEEADEPPFASLCAEDQGAIWLNTETQGMGNNGVKVSNEMTINGGSNEPMGGMGGSYSSLARFIGSDSYIFSWVSRGAIDLTLNDWMGQGYTKAQNRTNNRNVAIALFSDKKTLVGEQATSEVGAADGDSQVNWVTEGANDCSNAHAAAFDASNALVTWEEISNPVCPFEAMGCKGKFAGTKFQLVDSKGKKVGEPISSDDTYVAGDMVTMADGRICWPYVNMAWSLDGPTQGSDVTKISFACMSNGAGSGSGSGSTPASSAAASQPAATKSAAASSAKPSAVQSTPAAVEPTSVQAVEESTQESATVPEGAPRPSFAPVSQDVTNVLPAPTNGAASSSAAEEPTSVTVEEPSSVVIKPSDIAVEEPSSVVIKPSQPAATTAPDAEAPVATESAAPETGDDEDCDEEPSSVVIKPSQPAATDAEEPVATESAAPETGDDEDCDEEPVSEAAGATTEAAQAPSATQVPTGTRTRKTRPTRRPRPSGYPWGSGNQVKSQCIPKTVTRTVYVTATAVPTL</sequence>
<evidence type="ECO:0000313" key="2">
    <source>
        <dbReference type="Proteomes" id="UP001065298"/>
    </source>
</evidence>
<dbReference type="EMBL" id="CM046503">
    <property type="protein sequence ID" value="KAI8684875.1"/>
    <property type="molecule type" value="Genomic_DNA"/>
</dbReference>
<proteinExistence type="predicted"/>
<protein>
    <submittedName>
        <fullName evidence="1">Uncharacterized protein</fullName>
    </submittedName>
</protein>
<dbReference type="Proteomes" id="UP001065298">
    <property type="component" value="Chromosome 1"/>
</dbReference>
<accession>A0ACC0RH96</accession>
<evidence type="ECO:0000313" key="1">
    <source>
        <dbReference type="EMBL" id="KAI8684875.1"/>
    </source>
</evidence>
<gene>
    <name evidence="1" type="ORF">NCS57_00154800</name>
</gene>
<reference evidence="1" key="1">
    <citation type="submission" date="2022-06" db="EMBL/GenBank/DDBJ databases">
        <title>Fusarium solani species complex genomes reveal bases of compartmentalisation and animal pathogenesis.</title>
        <authorList>
            <person name="Tsai I.J."/>
        </authorList>
    </citation>
    <scope>NUCLEOTIDE SEQUENCE</scope>
    <source>
        <strain evidence="1">Fu6.1</strain>
    </source>
</reference>
<keyword evidence="2" id="KW-1185">Reference proteome</keyword>
<comment type="caution">
    <text evidence="1">The sequence shown here is derived from an EMBL/GenBank/DDBJ whole genome shotgun (WGS) entry which is preliminary data.</text>
</comment>